<feature type="domain" description="EAL" evidence="1">
    <location>
        <begin position="170"/>
        <end position="411"/>
    </location>
</feature>
<dbReference type="OrthoDB" id="1673646at2"/>
<dbReference type="KEGG" id="err:DVR09_09380"/>
<reference evidence="3" key="1">
    <citation type="submission" date="2018-07" db="EMBL/GenBank/DDBJ databases">
        <title>Genome sequence of Erythrobacter strain YH-07, an antagonistic bacterium isolated from Yellow Sea.</title>
        <authorList>
            <person name="Tang T."/>
            <person name="Liu Q."/>
            <person name="Sun X."/>
        </authorList>
    </citation>
    <scope>NUCLEOTIDE SEQUENCE [LARGE SCALE GENOMIC DNA]</scope>
    <source>
        <strain evidence="3">YH-07</strain>
    </source>
</reference>
<dbReference type="SMART" id="SM00065">
    <property type="entry name" value="GAF"/>
    <property type="match status" value="1"/>
</dbReference>
<organism evidence="2 3">
    <name type="scientific">Erythrobacter aureus</name>
    <dbReference type="NCBI Taxonomy" id="2182384"/>
    <lineage>
        <taxon>Bacteria</taxon>
        <taxon>Pseudomonadati</taxon>
        <taxon>Pseudomonadota</taxon>
        <taxon>Alphaproteobacteria</taxon>
        <taxon>Sphingomonadales</taxon>
        <taxon>Erythrobacteraceae</taxon>
        <taxon>Erythrobacter/Porphyrobacter group</taxon>
        <taxon>Erythrobacter</taxon>
    </lineage>
</organism>
<accession>A0A345YF09</accession>
<dbReference type="PANTHER" id="PTHR33121">
    <property type="entry name" value="CYCLIC DI-GMP PHOSPHODIESTERASE PDEF"/>
    <property type="match status" value="1"/>
</dbReference>
<evidence type="ECO:0000313" key="3">
    <source>
        <dbReference type="Proteomes" id="UP000254508"/>
    </source>
</evidence>
<evidence type="ECO:0000313" key="2">
    <source>
        <dbReference type="EMBL" id="AXK42511.1"/>
    </source>
</evidence>
<dbReference type="Pfam" id="PF00563">
    <property type="entry name" value="EAL"/>
    <property type="match status" value="1"/>
</dbReference>
<dbReference type="SUPFAM" id="SSF55781">
    <property type="entry name" value="GAF domain-like"/>
    <property type="match status" value="1"/>
</dbReference>
<dbReference type="InterPro" id="IPR003018">
    <property type="entry name" value="GAF"/>
</dbReference>
<dbReference type="Gene3D" id="3.30.450.40">
    <property type="match status" value="1"/>
</dbReference>
<dbReference type="AlphaFoldDB" id="A0A345YF09"/>
<dbReference type="Pfam" id="PF13185">
    <property type="entry name" value="GAF_2"/>
    <property type="match status" value="1"/>
</dbReference>
<dbReference type="EMBL" id="CP031357">
    <property type="protein sequence ID" value="AXK42511.1"/>
    <property type="molecule type" value="Genomic_DNA"/>
</dbReference>
<dbReference type="GO" id="GO:0071111">
    <property type="term" value="F:cyclic-guanylate-specific phosphodiesterase activity"/>
    <property type="evidence" value="ECO:0007669"/>
    <property type="project" value="InterPro"/>
</dbReference>
<keyword evidence="3" id="KW-1185">Reference proteome</keyword>
<dbReference type="InterPro" id="IPR035919">
    <property type="entry name" value="EAL_sf"/>
</dbReference>
<dbReference type="SUPFAM" id="SSF141868">
    <property type="entry name" value="EAL domain-like"/>
    <property type="match status" value="1"/>
</dbReference>
<dbReference type="PANTHER" id="PTHR33121:SF70">
    <property type="entry name" value="SIGNALING PROTEIN YKOW"/>
    <property type="match status" value="1"/>
</dbReference>
<dbReference type="SMART" id="SM00052">
    <property type="entry name" value="EAL"/>
    <property type="match status" value="1"/>
</dbReference>
<evidence type="ECO:0000259" key="1">
    <source>
        <dbReference type="PROSITE" id="PS50883"/>
    </source>
</evidence>
<proteinExistence type="predicted"/>
<dbReference type="RefSeq" id="WP_115416692.1">
    <property type="nucleotide sequence ID" value="NZ_CP031357.1"/>
</dbReference>
<dbReference type="InterPro" id="IPR001633">
    <property type="entry name" value="EAL_dom"/>
</dbReference>
<gene>
    <name evidence="2" type="ORF">DVR09_09380</name>
</gene>
<dbReference type="PROSITE" id="PS50883">
    <property type="entry name" value="EAL"/>
    <property type="match status" value="1"/>
</dbReference>
<dbReference type="Gene3D" id="3.20.20.450">
    <property type="entry name" value="EAL domain"/>
    <property type="match status" value="1"/>
</dbReference>
<sequence length="411" mass="45515">MSTGLKLALPAEKHPLRFEAVESESIQRILHTTREHLGAEIAFVGRYVDGDQRELMHVDTDLDLPMGAGFREPREDSFCWHILEGRLPELIQDAADYELAKSLPVTNMLPVGCHLNVPLRFSDGAVFGSFCCVSRQADRTVTERDMNVLRAFGRLAAEHIESSIAEDEQSMRLDRRISDAIGRRAINIVQQPIHEVRTQRAVGVECLSRFEDAQSRGPDKWFAEAVAVGRGVELELAAIELALETVEHVPPGAYVSINASPETVLSGEIAPLLEKHRARNIVVELTEHEKVSDFIRLRDSLREIAKYARIAVDDVGAGYAGLRYLVDLAPDLMKLDMSLTRNIHQDLARQALAKAIVSFAGAIGSKVIAEGIECQSELDMLTRIGVDYGQGYHFAAPMSVAVASRHLREHA</sequence>
<protein>
    <submittedName>
        <fullName evidence="2">EAL domain-containing protein</fullName>
    </submittedName>
</protein>
<dbReference type="InterPro" id="IPR050706">
    <property type="entry name" value="Cyclic-di-GMP_PDE-like"/>
</dbReference>
<dbReference type="InterPro" id="IPR029016">
    <property type="entry name" value="GAF-like_dom_sf"/>
</dbReference>
<dbReference type="CDD" id="cd01948">
    <property type="entry name" value="EAL"/>
    <property type="match status" value="1"/>
</dbReference>
<name>A0A345YF09_9SPHN</name>
<dbReference type="Proteomes" id="UP000254508">
    <property type="component" value="Chromosome"/>
</dbReference>